<keyword evidence="1" id="KW-0732">Signal</keyword>
<dbReference type="EMBL" id="ML994633">
    <property type="protein sequence ID" value="KAF2185581.1"/>
    <property type="molecule type" value="Genomic_DNA"/>
</dbReference>
<feature type="chain" id="PRO_5025519167" description="DUF1996 domain-containing protein" evidence="1">
    <location>
        <begin position="19"/>
        <end position="259"/>
    </location>
</feature>
<evidence type="ECO:0000313" key="4">
    <source>
        <dbReference type="Proteomes" id="UP000800200"/>
    </source>
</evidence>
<dbReference type="PANTHER" id="PTHR43662">
    <property type="match status" value="1"/>
</dbReference>
<dbReference type="OrthoDB" id="74764at2759"/>
<sequence>MQWISLVALALIVPNIHAGMLLFACSQLVTERSDPLTAVLYFCAHNGTYKRVPIIANQYLETANAGMTVYYISLDNDKTTKVTAFKPGFRMLAGTAEQHKKDNEFVNLYRCYDKPNFQSNPMGVPATDTSDLPKKHCAGGIRVNTFFPTCWGGKNLDNPNSSEPHRIPCRRVEPEMPVEPSFAWAEDGSQPFVFSQGDPTGFGHHADYVFGWKGDSLQKAMDARCNFNCPQLKSQSQAAANRCSKQQTANLPGGMPVKY</sequence>
<organism evidence="3 4">
    <name type="scientific">Zopfia rhizophila CBS 207.26</name>
    <dbReference type="NCBI Taxonomy" id="1314779"/>
    <lineage>
        <taxon>Eukaryota</taxon>
        <taxon>Fungi</taxon>
        <taxon>Dikarya</taxon>
        <taxon>Ascomycota</taxon>
        <taxon>Pezizomycotina</taxon>
        <taxon>Dothideomycetes</taxon>
        <taxon>Dothideomycetes incertae sedis</taxon>
        <taxon>Zopfiaceae</taxon>
        <taxon>Zopfia</taxon>
    </lineage>
</organism>
<feature type="domain" description="DUF1996" evidence="2">
    <location>
        <begin position="37"/>
        <end position="212"/>
    </location>
</feature>
<name>A0A6A6E0W6_9PEZI</name>
<evidence type="ECO:0000256" key="1">
    <source>
        <dbReference type="SAM" id="SignalP"/>
    </source>
</evidence>
<proteinExistence type="predicted"/>
<keyword evidence="4" id="KW-1185">Reference proteome</keyword>
<evidence type="ECO:0000259" key="2">
    <source>
        <dbReference type="Pfam" id="PF09362"/>
    </source>
</evidence>
<dbReference type="PANTHER" id="PTHR43662:SF3">
    <property type="entry name" value="DOMAIN PROTEIN, PUTATIVE (AFU_ORTHOLOGUE AFUA_6G11970)-RELATED"/>
    <property type="match status" value="1"/>
</dbReference>
<evidence type="ECO:0000313" key="3">
    <source>
        <dbReference type="EMBL" id="KAF2185581.1"/>
    </source>
</evidence>
<reference evidence="3" key="1">
    <citation type="journal article" date="2020" name="Stud. Mycol.">
        <title>101 Dothideomycetes genomes: a test case for predicting lifestyles and emergence of pathogens.</title>
        <authorList>
            <person name="Haridas S."/>
            <person name="Albert R."/>
            <person name="Binder M."/>
            <person name="Bloem J."/>
            <person name="Labutti K."/>
            <person name="Salamov A."/>
            <person name="Andreopoulos B."/>
            <person name="Baker S."/>
            <person name="Barry K."/>
            <person name="Bills G."/>
            <person name="Bluhm B."/>
            <person name="Cannon C."/>
            <person name="Castanera R."/>
            <person name="Culley D."/>
            <person name="Daum C."/>
            <person name="Ezra D."/>
            <person name="Gonzalez J."/>
            <person name="Henrissat B."/>
            <person name="Kuo A."/>
            <person name="Liang C."/>
            <person name="Lipzen A."/>
            <person name="Lutzoni F."/>
            <person name="Magnuson J."/>
            <person name="Mondo S."/>
            <person name="Nolan M."/>
            <person name="Ohm R."/>
            <person name="Pangilinan J."/>
            <person name="Park H.-J."/>
            <person name="Ramirez L."/>
            <person name="Alfaro M."/>
            <person name="Sun H."/>
            <person name="Tritt A."/>
            <person name="Yoshinaga Y."/>
            <person name="Zwiers L.-H."/>
            <person name="Turgeon B."/>
            <person name="Goodwin S."/>
            <person name="Spatafora J."/>
            <person name="Crous P."/>
            <person name="Grigoriev I."/>
        </authorList>
    </citation>
    <scope>NUCLEOTIDE SEQUENCE</scope>
    <source>
        <strain evidence="3">CBS 207.26</strain>
    </source>
</reference>
<dbReference type="AlphaFoldDB" id="A0A6A6E0W6"/>
<accession>A0A6A6E0W6</accession>
<gene>
    <name evidence="3" type="ORF">K469DRAFT_726694</name>
</gene>
<dbReference type="Proteomes" id="UP000800200">
    <property type="component" value="Unassembled WGS sequence"/>
</dbReference>
<dbReference type="Pfam" id="PF09362">
    <property type="entry name" value="DUF1996"/>
    <property type="match status" value="1"/>
</dbReference>
<protein>
    <recommendedName>
        <fullName evidence="2">DUF1996 domain-containing protein</fullName>
    </recommendedName>
</protein>
<dbReference type="InterPro" id="IPR018535">
    <property type="entry name" value="DUF1996"/>
</dbReference>
<feature type="signal peptide" evidence="1">
    <location>
        <begin position="1"/>
        <end position="18"/>
    </location>
</feature>